<dbReference type="AlphaFoldDB" id="A0A1I2V2E2"/>
<keyword evidence="2 11" id="KW-0723">Serine/threonine-protein kinase</keyword>
<dbReference type="Proteomes" id="UP000198623">
    <property type="component" value="Unassembled WGS sequence"/>
</dbReference>
<dbReference type="PROSITE" id="PS50011">
    <property type="entry name" value="PROTEIN_KINASE_DOM"/>
    <property type="match status" value="1"/>
</dbReference>
<evidence type="ECO:0000256" key="4">
    <source>
        <dbReference type="ARBA" id="ARBA00022741"/>
    </source>
</evidence>
<organism evidence="11 12">
    <name type="scientific">Neptunomonas qingdaonensis</name>
    <dbReference type="NCBI Taxonomy" id="1045558"/>
    <lineage>
        <taxon>Bacteria</taxon>
        <taxon>Pseudomonadati</taxon>
        <taxon>Pseudomonadota</taxon>
        <taxon>Gammaproteobacteria</taxon>
        <taxon>Oceanospirillales</taxon>
        <taxon>Oceanospirillaceae</taxon>
        <taxon>Neptunomonas</taxon>
    </lineage>
</organism>
<evidence type="ECO:0000256" key="1">
    <source>
        <dbReference type="ARBA" id="ARBA00012513"/>
    </source>
</evidence>
<dbReference type="Pfam" id="PF00069">
    <property type="entry name" value="Pkinase"/>
    <property type="match status" value="1"/>
</dbReference>
<dbReference type="STRING" id="1045558.SAMN05216175_11524"/>
<evidence type="ECO:0000256" key="5">
    <source>
        <dbReference type="ARBA" id="ARBA00022777"/>
    </source>
</evidence>
<evidence type="ECO:0000256" key="3">
    <source>
        <dbReference type="ARBA" id="ARBA00022679"/>
    </source>
</evidence>
<dbReference type="InterPro" id="IPR053235">
    <property type="entry name" value="Ser_Thr_kinase"/>
</dbReference>
<dbReference type="InterPro" id="IPR000719">
    <property type="entry name" value="Prot_kinase_dom"/>
</dbReference>
<keyword evidence="3" id="KW-0808">Transferase</keyword>
<keyword evidence="4 9" id="KW-0547">Nucleotide-binding</keyword>
<dbReference type="EC" id="2.7.11.1" evidence="1"/>
<gene>
    <name evidence="11" type="ORF">SAMN05216175_11524</name>
</gene>
<dbReference type="SUPFAM" id="SSF56112">
    <property type="entry name" value="Protein kinase-like (PK-like)"/>
    <property type="match status" value="1"/>
</dbReference>
<accession>A0A1I2V2E2</accession>
<dbReference type="GO" id="GO:0004674">
    <property type="term" value="F:protein serine/threonine kinase activity"/>
    <property type="evidence" value="ECO:0007669"/>
    <property type="project" value="UniProtKB-KW"/>
</dbReference>
<feature type="domain" description="Protein kinase" evidence="10">
    <location>
        <begin position="53"/>
        <end position="318"/>
    </location>
</feature>
<dbReference type="InterPro" id="IPR011009">
    <property type="entry name" value="Kinase-like_dom_sf"/>
</dbReference>
<dbReference type="GO" id="GO:0005737">
    <property type="term" value="C:cytoplasm"/>
    <property type="evidence" value="ECO:0007669"/>
    <property type="project" value="TreeGrafter"/>
</dbReference>
<dbReference type="InterPro" id="IPR008271">
    <property type="entry name" value="Ser/Thr_kinase_AS"/>
</dbReference>
<proteinExistence type="predicted"/>
<reference evidence="12" key="1">
    <citation type="submission" date="2016-10" db="EMBL/GenBank/DDBJ databases">
        <authorList>
            <person name="Varghese N."/>
            <person name="Submissions S."/>
        </authorList>
    </citation>
    <scope>NUCLEOTIDE SEQUENCE [LARGE SCALE GENOMIC DNA]</scope>
    <source>
        <strain evidence="12">CGMCC 1.10971</strain>
    </source>
</reference>
<dbReference type="Gene3D" id="1.10.510.10">
    <property type="entry name" value="Transferase(Phosphotransferase) domain 1"/>
    <property type="match status" value="1"/>
</dbReference>
<keyword evidence="12" id="KW-1185">Reference proteome</keyword>
<evidence type="ECO:0000256" key="2">
    <source>
        <dbReference type="ARBA" id="ARBA00022527"/>
    </source>
</evidence>
<dbReference type="PROSITE" id="PS00108">
    <property type="entry name" value="PROTEIN_KINASE_ST"/>
    <property type="match status" value="1"/>
</dbReference>
<comment type="catalytic activity">
    <reaction evidence="7">
        <text>L-threonyl-[protein] + ATP = O-phospho-L-threonyl-[protein] + ADP + H(+)</text>
        <dbReference type="Rhea" id="RHEA:46608"/>
        <dbReference type="Rhea" id="RHEA-COMP:11060"/>
        <dbReference type="Rhea" id="RHEA-COMP:11605"/>
        <dbReference type="ChEBI" id="CHEBI:15378"/>
        <dbReference type="ChEBI" id="CHEBI:30013"/>
        <dbReference type="ChEBI" id="CHEBI:30616"/>
        <dbReference type="ChEBI" id="CHEBI:61977"/>
        <dbReference type="ChEBI" id="CHEBI:456216"/>
        <dbReference type="EC" id="2.7.11.1"/>
    </reaction>
</comment>
<dbReference type="PROSITE" id="PS00107">
    <property type="entry name" value="PROTEIN_KINASE_ATP"/>
    <property type="match status" value="1"/>
</dbReference>
<protein>
    <recommendedName>
        <fullName evidence="1">non-specific serine/threonine protein kinase</fullName>
        <ecNumber evidence="1">2.7.11.1</ecNumber>
    </recommendedName>
</protein>
<feature type="binding site" evidence="9">
    <location>
        <position position="81"/>
    </location>
    <ligand>
        <name>ATP</name>
        <dbReference type="ChEBI" id="CHEBI:30616"/>
    </ligand>
</feature>
<evidence type="ECO:0000256" key="8">
    <source>
        <dbReference type="ARBA" id="ARBA00048679"/>
    </source>
</evidence>
<evidence type="ECO:0000256" key="7">
    <source>
        <dbReference type="ARBA" id="ARBA00047899"/>
    </source>
</evidence>
<dbReference type="GO" id="GO:0005524">
    <property type="term" value="F:ATP binding"/>
    <property type="evidence" value="ECO:0007669"/>
    <property type="project" value="UniProtKB-UniRule"/>
</dbReference>
<dbReference type="EMBL" id="FOOU01000015">
    <property type="protein sequence ID" value="SFG83412.1"/>
    <property type="molecule type" value="Genomic_DNA"/>
</dbReference>
<keyword evidence="5 11" id="KW-0418">Kinase</keyword>
<dbReference type="InterPro" id="IPR017441">
    <property type="entry name" value="Protein_kinase_ATP_BS"/>
</dbReference>
<evidence type="ECO:0000256" key="6">
    <source>
        <dbReference type="ARBA" id="ARBA00022840"/>
    </source>
</evidence>
<comment type="catalytic activity">
    <reaction evidence="8">
        <text>L-seryl-[protein] + ATP = O-phospho-L-seryl-[protein] + ADP + H(+)</text>
        <dbReference type="Rhea" id="RHEA:17989"/>
        <dbReference type="Rhea" id="RHEA-COMP:9863"/>
        <dbReference type="Rhea" id="RHEA-COMP:11604"/>
        <dbReference type="ChEBI" id="CHEBI:15378"/>
        <dbReference type="ChEBI" id="CHEBI:29999"/>
        <dbReference type="ChEBI" id="CHEBI:30616"/>
        <dbReference type="ChEBI" id="CHEBI:83421"/>
        <dbReference type="ChEBI" id="CHEBI:456216"/>
        <dbReference type="EC" id="2.7.11.1"/>
    </reaction>
</comment>
<evidence type="ECO:0000259" key="10">
    <source>
        <dbReference type="PROSITE" id="PS50011"/>
    </source>
</evidence>
<name>A0A1I2V2E2_9GAMM</name>
<dbReference type="PANTHER" id="PTHR24361:SF433">
    <property type="entry name" value="PROTEIN KINASE DOMAIN-CONTAINING PROTEIN"/>
    <property type="match status" value="1"/>
</dbReference>
<keyword evidence="6 9" id="KW-0067">ATP-binding</keyword>
<sequence>MRLLEYIVAMNKPNLQKFYIPEEQSIYLLSHNDARKLKGWFRLCQEQLEQLGYRDTEMIGKGAFGFVFGGVDREGRQLVFKFSRITLPQHVQDRLEEEAFLLSQVDHPRVPKLIEFQRIGRQAIMVMERVPGLDLEKFVLQRGPLSPRLLVHIAAQLADILRALRGASVRSQRPLVHGDIKPSNIVFDPLTEQIGLIDWGSSVFAQLDENNQHVSVNVMELMSDDLQHSNARLGDVYFIGDEQLNGGLSTPRFDEQGAAGTLYALASGQSSRFGHHAIPPTSLGLPQELARIMDRLLDTDPAVRNQAGDYWLRNMPSISRLMLIELPKVPLQPLVPVWVQPQTRVMDSVVYSSRKAFLKEGGVDNQNMDIDDVQFDRYYKNFLHGMGDTEKAFLAAVSRLGKFPVVGGLAVRWEAEGVYIDSSLNLYNPEQQEAFVATVNNLVNLARAVYRKGIFKSCLFDARCTLHVERENSEQEFIPAPEQRIPYEVAAVPDLEEKSRLHSYFEDGRDPEENLELPATIIAAIKQLNRLHHTGLIIFESMELHLKIHSHFKLLNFEQEAEFSICLQQIMSAIPQIRGLGVAGFMKMPYKDTRFFSHIDRQPERYYPRNPKQG</sequence>
<evidence type="ECO:0000313" key="11">
    <source>
        <dbReference type="EMBL" id="SFG83412.1"/>
    </source>
</evidence>
<evidence type="ECO:0000313" key="12">
    <source>
        <dbReference type="Proteomes" id="UP000198623"/>
    </source>
</evidence>
<evidence type="ECO:0000256" key="9">
    <source>
        <dbReference type="PROSITE-ProRule" id="PRU10141"/>
    </source>
</evidence>
<dbReference type="SMART" id="SM00220">
    <property type="entry name" value="S_TKc"/>
    <property type="match status" value="1"/>
</dbReference>
<dbReference type="PANTHER" id="PTHR24361">
    <property type="entry name" value="MITOGEN-ACTIVATED KINASE KINASE KINASE"/>
    <property type="match status" value="1"/>
</dbReference>